<dbReference type="PIRSF" id="PIRSF006487">
    <property type="entry name" value="GcvT"/>
    <property type="match status" value="1"/>
</dbReference>
<dbReference type="Pfam" id="PF01571">
    <property type="entry name" value="GCV_T"/>
    <property type="match status" value="1"/>
</dbReference>
<comment type="subunit">
    <text evidence="7">The glycine cleavage system is composed of four proteins: P, T, L and H.</text>
</comment>
<reference evidence="11 12" key="1">
    <citation type="submission" date="2019-08" db="EMBL/GenBank/DDBJ databases">
        <authorList>
            <person name="Seo M.-J."/>
        </authorList>
    </citation>
    <scope>NUCLEOTIDE SEQUENCE [LARGE SCALE GENOMIC DNA]</scope>
    <source>
        <strain evidence="11 12">KIGAM108</strain>
    </source>
</reference>
<organism evidence="11 12">
    <name type="scientific">Hymenobacter lutimineralis</name>
    <dbReference type="NCBI Taxonomy" id="2606448"/>
    <lineage>
        <taxon>Bacteria</taxon>
        <taxon>Pseudomonadati</taxon>
        <taxon>Bacteroidota</taxon>
        <taxon>Cytophagia</taxon>
        <taxon>Cytophagales</taxon>
        <taxon>Hymenobacteraceae</taxon>
        <taxon>Hymenobacter</taxon>
    </lineage>
</organism>
<protein>
    <recommendedName>
        <fullName evidence="2 7">Aminomethyltransferase</fullName>
        <ecNumber evidence="2 7">2.1.2.10</ecNumber>
    </recommendedName>
    <alternativeName>
        <fullName evidence="5 7">Glycine cleavage system T protein</fullName>
    </alternativeName>
</protein>
<comment type="catalytic activity">
    <reaction evidence="6 7">
        <text>N(6)-[(R)-S(8)-aminomethyldihydrolipoyl]-L-lysyl-[protein] + (6S)-5,6,7,8-tetrahydrofolate = N(6)-[(R)-dihydrolipoyl]-L-lysyl-[protein] + (6R)-5,10-methylene-5,6,7,8-tetrahydrofolate + NH4(+)</text>
        <dbReference type="Rhea" id="RHEA:16945"/>
        <dbReference type="Rhea" id="RHEA-COMP:10475"/>
        <dbReference type="Rhea" id="RHEA-COMP:10492"/>
        <dbReference type="ChEBI" id="CHEBI:15636"/>
        <dbReference type="ChEBI" id="CHEBI:28938"/>
        <dbReference type="ChEBI" id="CHEBI:57453"/>
        <dbReference type="ChEBI" id="CHEBI:83100"/>
        <dbReference type="ChEBI" id="CHEBI:83143"/>
        <dbReference type="EC" id="2.1.2.10"/>
    </reaction>
</comment>
<dbReference type="RefSeq" id="WP_149071319.1">
    <property type="nucleotide sequence ID" value="NZ_VTHL01000012.1"/>
</dbReference>
<dbReference type="InterPro" id="IPR028896">
    <property type="entry name" value="GcvT/YgfZ/DmdA"/>
</dbReference>
<evidence type="ECO:0000256" key="7">
    <source>
        <dbReference type="HAMAP-Rule" id="MF_00259"/>
    </source>
</evidence>
<name>A0A5D6UZS7_9BACT</name>
<dbReference type="Gene3D" id="3.30.1360.120">
    <property type="entry name" value="Probable tRNA modification gtpase trme, domain 1"/>
    <property type="match status" value="1"/>
</dbReference>
<dbReference type="InterPro" id="IPR022903">
    <property type="entry name" value="GcvT_bac"/>
</dbReference>
<dbReference type="GO" id="GO:0032259">
    <property type="term" value="P:methylation"/>
    <property type="evidence" value="ECO:0007669"/>
    <property type="project" value="UniProtKB-KW"/>
</dbReference>
<comment type="function">
    <text evidence="7">The glycine cleavage system catalyzes the degradation of glycine.</text>
</comment>
<dbReference type="GO" id="GO:0005829">
    <property type="term" value="C:cytosol"/>
    <property type="evidence" value="ECO:0007669"/>
    <property type="project" value="TreeGrafter"/>
</dbReference>
<dbReference type="Gene3D" id="4.10.1250.10">
    <property type="entry name" value="Aminomethyltransferase fragment"/>
    <property type="match status" value="1"/>
</dbReference>
<dbReference type="NCBIfam" id="NF001567">
    <property type="entry name" value="PRK00389.1"/>
    <property type="match status" value="1"/>
</dbReference>
<dbReference type="InterPro" id="IPR006223">
    <property type="entry name" value="GcvT"/>
</dbReference>
<keyword evidence="12" id="KW-1185">Reference proteome</keyword>
<dbReference type="Proteomes" id="UP000322791">
    <property type="component" value="Unassembled WGS sequence"/>
</dbReference>
<dbReference type="PANTHER" id="PTHR43757:SF2">
    <property type="entry name" value="AMINOMETHYLTRANSFERASE, MITOCHONDRIAL"/>
    <property type="match status" value="1"/>
</dbReference>
<evidence type="ECO:0000259" key="9">
    <source>
        <dbReference type="Pfam" id="PF01571"/>
    </source>
</evidence>
<dbReference type="GO" id="GO:0019464">
    <property type="term" value="P:glycine decarboxylation via glycine cleavage system"/>
    <property type="evidence" value="ECO:0007669"/>
    <property type="project" value="UniProtKB-UniRule"/>
</dbReference>
<dbReference type="Gene3D" id="3.30.70.1400">
    <property type="entry name" value="Aminomethyltransferase beta-barrel domains"/>
    <property type="match status" value="1"/>
</dbReference>
<evidence type="ECO:0000256" key="4">
    <source>
        <dbReference type="ARBA" id="ARBA00022679"/>
    </source>
</evidence>
<dbReference type="GO" id="GO:0004047">
    <property type="term" value="F:aminomethyltransferase activity"/>
    <property type="evidence" value="ECO:0007669"/>
    <property type="project" value="UniProtKB-UniRule"/>
</dbReference>
<accession>A0A5D6UZS7</accession>
<keyword evidence="11" id="KW-0489">Methyltransferase</keyword>
<dbReference type="PANTHER" id="PTHR43757">
    <property type="entry name" value="AMINOMETHYLTRANSFERASE"/>
    <property type="match status" value="1"/>
</dbReference>
<dbReference type="InterPro" id="IPR013977">
    <property type="entry name" value="GcvT_C"/>
</dbReference>
<gene>
    <name evidence="7 11" type="primary">gcvT</name>
    <name evidence="11" type="ORF">FY528_12290</name>
</gene>
<comment type="caution">
    <text evidence="11">The sequence shown here is derived from an EMBL/GenBank/DDBJ whole genome shotgun (WGS) entry which is preliminary data.</text>
</comment>
<evidence type="ECO:0000313" key="11">
    <source>
        <dbReference type="EMBL" id="TYZ08650.1"/>
    </source>
</evidence>
<comment type="similarity">
    <text evidence="1 7">Belongs to the GcvT family.</text>
</comment>
<evidence type="ECO:0000256" key="8">
    <source>
        <dbReference type="PIRSR" id="PIRSR006487-1"/>
    </source>
</evidence>
<dbReference type="HAMAP" id="MF_00259">
    <property type="entry name" value="GcvT"/>
    <property type="match status" value="1"/>
</dbReference>
<dbReference type="GO" id="GO:0005960">
    <property type="term" value="C:glycine cleavage complex"/>
    <property type="evidence" value="ECO:0007669"/>
    <property type="project" value="InterPro"/>
</dbReference>
<evidence type="ECO:0000256" key="6">
    <source>
        <dbReference type="ARBA" id="ARBA00047665"/>
    </source>
</evidence>
<dbReference type="EC" id="2.1.2.10" evidence="2 7"/>
<dbReference type="Pfam" id="PF08669">
    <property type="entry name" value="GCV_T_C"/>
    <property type="match status" value="1"/>
</dbReference>
<dbReference type="FunFam" id="3.30.70.1400:FF:000001">
    <property type="entry name" value="Aminomethyltransferase"/>
    <property type="match status" value="1"/>
</dbReference>
<dbReference type="SUPFAM" id="SSF103025">
    <property type="entry name" value="Folate-binding domain"/>
    <property type="match status" value="1"/>
</dbReference>
<evidence type="ECO:0000313" key="12">
    <source>
        <dbReference type="Proteomes" id="UP000322791"/>
    </source>
</evidence>
<evidence type="ECO:0000256" key="1">
    <source>
        <dbReference type="ARBA" id="ARBA00008609"/>
    </source>
</evidence>
<evidence type="ECO:0000259" key="10">
    <source>
        <dbReference type="Pfam" id="PF08669"/>
    </source>
</evidence>
<dbReference type="SUPFAM" id="SSF101790">
    <property type="entry name" value="Aminomethyltransferase beta-barrel domain"/>
    <property type="match status" value="1"/>
</dbReference>
<proteinExistence type="inferred from homology"/>
<feature type="binding site" evidence="8">
    <location>
        <position position="200"/>
    </location>
    <ligand>
        <name>substrate</name>
    </ligand>
</feature>
<dbReference type="InterPro" id="IPR027266">
    <property type="entry name" value="TrmE/GcvT-like"/>
</dbReference>
<feature type="domain" description="GCVT N-terminal" evidence="9">
    <location>
        <begin position="11"/>
        <end position="267"/>
    </location>
</feature>
<dbReference type="EMBL" id="VTHL01000012">
    <property type="protein sequence ID" value="TYZ08650.1"/>
    <property type="molecule type" value="Genomic_DNA"/>
</dbReference>
<keyword evidence="4 7" id="KW-0808">Transferase</keyword>
<dbReference type="NCBIfam" id="TIGR00528">
    <property type="entry name" value="gcvT"/>
    <property type="match status" value="1"/>
</dbReference>
<evidence type="ECO:0000256" key="2">
    <source>
        <dbReference type="ARBA" id="ARBA00012616"/>
    </source>
</evidence>
<dbReference type="Gene3D" id="2.40.30.110">
    <property type="entry name" value="Aminomethyltransferase beta-barrel domains"/>
    <property type="match status" value="1"/>
</dbReference>
<evidence type="ECO:0000256" key="5">
    <source>
        <dbReference type="ARBA" id="ARBA00031395"/>
    </source>
</evidence>
<dbReference type="FunFam" id="2.40.30.110:FF:000003">
    <property type="entry name" value="Aminomethyltransferase"/>
    <property type="match status" value="1"/>
</dbReference>
<evidence type="ECO:0000256" key="3">
    <source>
        <dbReference type="ARBA" id="ARBA00022576"/>
    </source>
</evidence>
<dbReference type="GO" id="GO:0008168">
    <property type="term" value="F:methyltransferase activity"/>
    <property type="evidence" value="ECO:0007669"/>
    <property type="project" value="UniProtKB-KW"/>
</dbReference>
<dbReference type="AlphaFoldDB" id="A0A5D6UZS7"/>
<dbReference type="InterPro" id="IPR029043">
    <property type="entry name" value="GcvT/YgfZ_C"/>
</dbReference>
<dbReference type="GO" id="GO:0008483">
    <property type="term" value="F:transaminase activity"/>
    <property type="evidence" value="ECO:0007669"/>
    <property type="project" value="UniProtKB-KW"/>
</dbReference>
<dbReference type="InterPro" id="IPR006222">
    <property type="entry name" value="GCVT_N"/>
</dbReference>
<keyword evidence="3 7" id="KW-0032">Aminotransferase</keyword>
<sequence length="368" mass="40043">MAEDLKTVALNDVHQQLGAKMVPFAGYNMPVRYSSDLEEHHTVRRAVGIFDVSHMGEFRVRGPQALALIQRVTSNDASKLTDGKAQYSCLPNEQGGIVDDLLVYKLADEDYMLVVNASNIDKDWSWIQQYNQEFKADMENVSDQLSLFAVQGPKAADALQSLTDVDLKSIPYYSFVQGTFAGQPNVIISATGYTGAGGFELYIPNESAHAIWSKILEAGQPYGLKPIGLGARDTLRLEMGFCLYGNDINDTTSPLEGGLGWITKFTKDFVHSAALKQQKEQGVQRKLVGFLMDGPGIPRAHYDLVNEAGEKVGEVTSGTQSPSLSKGIGLGYVATELSAPGSKVFVQVRGKNLPATITKLPFVKGTEE</sequence>
<feature type="domain" description="Aminomethyltransferase C-terminal" evidence="10">
    <location>
        <begin position="285"/>
        <end position="364"/>
    </location>
</feature>